<evidence type="ECO:0000313" key="2">
    <source>
        <dbReference type="Proteomes" id="UP000547510"/>
    </source>
</evidence>
<evidence type="ECO:0000313" key="1">
    <source>
        <dbReference type="EMBL" id="MBB5958308.1"/>
    </source>
</evidence>
<sequence length="341" mass="38408">MTPNILVAPCYGQPSARRHFHDTIEGWVPFADDERGPLLTEHQRNALLALHPSGVAHFWGARAGHAAMMSELKRGDVVLFVGDKKVKACGEVGHHFVNQPFADRLWRKKGDVDSFVHVYSVLNVRPVERPKSDLVTLCGYKPNYAIPGQRFLRPGDVPDVLREFGIATSVAEAALEELIEEDLERARRSRTTPVEKAHQDTIIRHTPASTTLTHRVEINLVEAYRQSCLPEVLRAFRTDSDLRADLYRESDDEVEIIEAKSLATHGKVREAVAQLMDYAFHSPRPVTRLTALFPEKPDHDGLSYLHRLGIDCLFHAGDLSFVREPAADTRRAHMIPVWRGA</sequence>
<dbReference type="Proteomes" id="UP000547510">
    <property type="component" value="Unassembled WGS sequence"/>
</dbReference>
<gene>
    <name evidence="1" type="ORF">FHS29_004916</name>
</gene>
<accession>A0A841CQA2</accession>
<dbReference type="RefSeq" id="WP_184694199.1">
    <property type="nucleotide sequence ID" value="NZ_JACHJN010000008.1"/>
</dbReference>
<comment type="caution">
    <text evidence="1">The sequence shown here is derived from an EMBL/GenBank/DDBJ whole genome shotgun (WGS) entry which is preliminary data.</text>
</comment>
<reference evidence="1 2" key="1">
    <citation type="submission" date="2020-08" db="EMBL/GenBank/DDBJ databases">
        <title>Genomic Encyclopedia of Type Strains, Phase III (KMG-III): the genomes of soil and plant-associated and newly described type strains.</title>
        <authorList>
            <person name="Whitman W."/>
        </authorList>
    </citation>
    <scope>NUCLEOTIDE SEQUENCE [LARGE SCALE GENOMIC DNA]</scope>
    <source>
        <strain evidence="1 2">CECT 8640</strain>
    </source>
</reference>
<organism evidence="1 2">
    <name type="scientific">Saccharothrix tamanrassetensis</name>
    <dbReference type="NCBI Taxonomy" id="1051531"/>
    <lineage>
        <taxon>Bacteria</taxon>
        <taxon>Bacillati</taxon>
        <taxon>Actinomycetota</taxon>
        <taxon>Actinomycetes</taxon>
        <taxon>Pseudonocardiales</taxon>
        <taxon>Pseudonocardiaceae</taxon>
        <taxon>Saccharothrix</taxon>
    </lineage>
</organism>
<protein>
    <submittedName>
        <fullName evidence="1">Uncharacterized protein</fullName>
    </submittedName>
</protein>
<dbReference type="EMBL" id="JACHJN010000008">
    <property type="protein sequence ID" value="MBB5958308.1"/>
    <property type="molecule type" value="Genomic_DNA"/>
</dbReference>
<proteinExistence type="predicted"/>
<name>A0A841CQA2_9PSEU</name>
<dbReference type="AlphaFoldDB" id="A0A841CQA2"/>
<keyword evidence="2" id="KW-1185">Reference proteome</keyword>